<protein>
    <recommendedName>
        <fullName evidence="3">Porin</fullName>
    </recommendedName>
</protein>
<proteinExistence type="predicted"/>
<gene>
    <name evidence="1" type="ORF">GCM10007028_03620</name>
</gene>
<dbReference type="InterPro" id="IPR045748">
    <property type="entry name" value="DcaP"/>
</dbReference>
<dbReference type="Pfam" id="PF19577">
    <property type="entry name" value="DcaP"/>
    <property type="match status" value="1"/>
</dbReference>
<dbReference type="EMBL" id="BMWZ01000001">
    <property type="protein sequence ID" value="GGZ69807.1"/>
    <property type="molecule type" value="Genomic_DNA"/>
</dbReference>
<name>A0A918QV18_9FLAO</name>
<evidence type="ECO:0008006" key="3">
    <source>
        <dbReference type="Google" id="ProtNLM"/>
    </source>
</evidence>
<evidence type="ECO:0000313" key="2">
    <source>
        <dbReference type="Proteomes" id="UP000636004"/>
    </source>
</evidence>
<dbReference type="AlphaFoldDB" id="A0A918QV18"/>
<dbReference type="RefSeq" id="WP_189358897.1">
    <property type="nucleotide sequence ID" value="NZ_BMWZ01000001.1"/>
</dbReference>
<reference evidence="1" key="1">
    <citation type="journal article" date="2014" name="Int. J. Syst. Evol. Microbiol.">
        <title>Complete genome sequence of Corynebacterium casei LMG S-19264T (=DSM 44701T), isolated from a smear-ripened cheese.</title>
        <authorList>
            <consortium name="US DOE Joint Genome Institute (JGI-PGF)"/>
            <person name="Walter F."/>
            <person name="Albersmeier A."/>
            <person name="Kalinowski J."/>
            <person name="Ruckert C."/>
        </authorList>
    </citation>
    <scope>NUCLEOTIDE SEQUENCE</scope>
    <source>
        <strain evidence="1">KCTC 12710</strain>
    </source>
</reference>
<sequence length="348" mass="39041">MGKDSPLKDIHLPGQIPVGSSDENFNLDFHVKESRFNFDVKTTLLGEDIHGFVEVDFLLSAQGNERVSNSFAPRLRHFYFEWGNLLIGQTWSTFMIVVVPDDLDFSGAAEGLVFNRQVQIRYTYNNWQFSIENPETTLMGFKDPAIVETEKEVIPDVVIRRNITLSRGFLGVSFLNRVLSGKTVDKDEVKTKYVLGLSAGGKIFIGNRGSDLRFMTTYGTGLGRYTALGFVAGGVIDENENIHGIQSLNGYIAYNHFWKPKRWSSSVNVSVYKAFNDLTLVGEQANDNAYSLSANIKYTPAPELMFGVELMHGYRGLANNSINGSFNRLQVSAKYSFGYNNTITNEKR</sequence>
<evidence type="ECO:0000313" key="1">
    <source>
        <dbReference type="EMBL" id="GGZ69807.1"/>
    </source>
</evidence>
<dbReference type="Proteomes" id="UP000636004">
    <property type="component" value="Unassembled WGS sequence"/>
</dbReference>
<reference evidence="1" key="2">
    <citation type="submission" date="2020-09" db="EMBL/GenBank/DDBJ databases">
        <authorList>
            <person name="Sun Q."/>
            <person name="Kim S."/>
        </authorList>
    </citation>
    <scope>NUCLEOTIDE SEQUENCE</scope>
    <source>
        <strain evidence="1">KCTC 12710</strain>
    </source>
</reference>
<dbReference type="SUPFAM" id="SSF56935">
    <property type="entry name" value="Porins"/>
    <property type="match status" value="1"/>
</dbReference>
<keyword evidence="2" id="KW-1185">Reference proteome</keyword>
<accession>A0A918QV18</accession>
<comment type="caution">
    <text evidence="1">The sequence shown here is derived from an EMBL/GenBank/DDBJ whole genome shotgun (WGS) entry which is preliminary data.</text>
</comment>
<organism evidence="1 2">
    <name type="scientific">Algibacter mikhailovii</name>
    <dbReference type="NCBI Taxonomy" id="425498"/>
    <lineage>
        <taxon>Bacteria</taxon>
        <taxon>Pseudomonadati</taxon>
        <taxon>Bacteroidota</taxon>
        <taxon>Flavobacteriia</taxon>
        <taxon>Flavobacteriales</taxon>
        <taxon>Flavobacteriaceae</taxon>
        <taxon>Algibacter</taxon>
    </lineage>
</organism>